<reference evidence="1" key="1">
    <citation type="submission" date="2013-12" db="EMBL/GenBank/DDBJ databases">
        <title>The Genome Sequence of Aphanomyces astaci APO3.</title>
        <authorList>
            <consortium name="The Broad Institute Genomics Platform"/>
            <person name="Russ C."/>
            <person name="Tyler B."/>
            <person name="van West P."/>
            <person name="Dieguez-Uribeondo J."/>
            <person name="Young S.K."/>
            <person name="Zeng Q."/>
            <person name="Gargeya S."/>
            <person name="Fitzgerald M."/>
            <person name="Abouelleil A."/>
            <person name="Alvarado L."/>
            <person name="Chapman S.B."/>
            <person name="Gainer-Dewar J."/>
            <person name="Goldberg J."/>
            <person name="Griggs A."/>
            <person name="Gujja S."/>
            <person name="Hansen M."/>
            <person name="Howarth C."/>
            <person name="Imamovic A."/>
            <person name="Ireland A."/>
            <person name="Larimer J."/>
            <person name="McCowan C."/>
            <person name="Murphy C."/>
            <person name="Pearson M."/>
            <person name="Poon T.W."/>
            <person name="Priest M."/>
            <person name="Roberts A."/>
            <person name="Saif S."/>
            <person name="Shea T."/>
            <person name="Sykes S."/>
            <person name="Wortman J."/>
            <person name="Nusbaum C."/>
            <person name="Birren B."/>
        </authorList>
    </citation>
    <scope>NUCLEOTIDE SEQUENCE [LARGE SCALE GENOMIC DNA]</scope>
    <source>
        <strain evidence="1">APO3</strain>
    </source>
</reference>
<dbReference type="EMBL" id="KI913197">
    <property type="protein sequence ID" value="ETV67522.1"/>
    <property type="molecule type" value="Genomic_DNA"/>
</dbReference>
<dbReference type="RefSeq" id="XP_009843081.1">
    <property type="nucleotide sequence ID" value="XM_009844779.1"/>
</dbReference>
<organism evidence="1">
    <name type="scientific">Aphanomyces astaci</name>
    <name type="common">Crayfish plague agent</name>
    <dbReference type="NCBI Taxonomy" id="112090"/>
    <lineage>
        <taxon>Eukaryota</taxon>
        <taxon>Sar</taxon>
        <taxon>Stramenopiles</taxon>
        <taxon>Oomycota</taxon>
        <taxon>Saprolegniomycetes</taxon>
        <taxon>Saprolegniales</taxon>
        <taxon>Verrucalvaceae</taxon>
        <taxon>Aphanomyces</taxon>
    </lineage>
</organism>
<evidence type="ECO:0000313" key="1">
    <source>
        <dbReference type="EMBL" id="ETV67522.1"/>
    </source>
</evidence>
<protein>
    <submittedName>
        <fullName evidence="1">Uncharacterized protein</fullName>
    </submittedName>
</protein>
<dbReference type="VEuPathDB" id="FungiDB:H257_16368"/>
<proteinExistence type="predicted"/>
<accession>W4FJ41</accession>
<dbReference type="OrthoDB" id="10340073at2759"/>
<dbReference type="AlphaFoldDB" id="W4FJ41"/>
<sequence length="143" mass="16342">MRSCTWLEPLPPQRMCCSIAHDRMIVRTNAAISKYNEYPYVASAYRSCVNWLNTKNDSTTENMDDKIVRNRVIWTMQLRLSQQLTPKIRITNDRNRHSGLPSVMASTALPESEHVLSRKFFIASLRRPAMMPSAPAARSLSTA</sequence>
<name>W4FJ41_APHAT</name>
<gene>
    <name evidence="1" type="ORF">H257_16368</name>
</gene>
<dbReference type="GeneID" id="20818364"/>